<dbReference type="GO" id="GO:0005737">
    <property type="term" value="C:cytoplasm"/>
    <property type="evidence" value="ECO:0007669"/>
    <property type="project" value="UniProtKB-SubCell"/>
</dbReference>
<dbReference type="GO" id="GO:0008914">
    <property type="term" value="F:leucyl-tRNA--protein transferase activity"/>
    <property type="evidence" value="ECO:0007669"/>
    <property type="project" value="UniProtKB-UniRule"/>
</dbReference>
<dbReference type="HAMAP" id="MF_00689">
    <property type="entry name" value="Bpt"/>
    <property type="match status" value="1"/>
</dbReference>
<comment type="function">
    <text evidence="4">Functions in the N-end rule pathway of protein degradation where it conjugates Leu from its aminoacyl-tRNA to the N-termini of proteins containing an N-terminal aspartate or glutamate.</text>
</comment>
<dbReference type="AlphaFoldDB" id="A0A1H9APZ9"/>
<dbReference type="PANTHER" id="PTHR21367:SF1">
    <property type="entry name" value="ARGINYL-TRNA--PROTEIN TRANSFERASE 1"/>
    <property type="match status" value="1"/>
</dbReference>
<dbReference type="GO" id="GO:0071596">
    <property type="term" value="P:ubiquitin-dependent protein catabolic process via the N-end rule pathway"/>
    <property type="evidence" value="ECO:0007669"/>
    <property type="project" value="InterPro"/>
</dbReference>
<dbReference type="SUPFAM" id="SSF55729">
    <property type="entry name" value="Acyl-CoA N-acyltransferases (Nat)"/>
    <property type="match status" value="1"/>
</dbReference>
<evidence type="ECO:0000259" key="5">
    <source>
        <dbReference type="Pfam" id="PF04376"/>
    </source>
</evidence>
<comment type="similarity">
    <text evidence="4">Belongs to the R-transferase family. Bpt subfamily.</text>
</comment>
<dbReference type="Pfam" id="PF04377">
    <property type="entry name" value="ATE_C"/>
    <property type="match status" value="1"/>
</dbReference>
<dbReference type="NCBIfam" id="NF002341">
    <property type="entry name" value="PRK01305.1-1"/>
    <property type="match status" value="1"/>
</dbReference>
<dbReference type="NCBIfam" id="NF002342">
    <property type="entry name" value="PRK01305.1-3"/>
    <property type="match status" value="1"/>
</dbReference>
<dbReference type="PIRSF" id="PIRSF037208">
    <property type="entry name" value="ATE_pro_prd"/>
    <property type="match status" value="1"/>
</dbReference>
<proteinExistence type="inferred from homology"/>
<keyword evidence="1 4" id="KW-0963">Cytoplasm</keyword>
<dbReference type="NCBIfam" id="NF002346">
    <property type="entry name" value="PRK01305.2-3"/>
    <property type="match status" value="1"/>
</dbReference>
<comment type="subcellular location">
    <subcellularLocation>
        <location evidence="4">Cytoplasm</location>
    </subcellularLocation>
</comment>
<dbReference type="InterPro" id="IPR007471">
    <property type="entry name" value="N-end_Aminoacyl_Trfase_N"/>
</dbReference>
<evidence type="ECO:0000256" key="3">
    <source>
        <dbReference type="ARBA" id="ARBA00023315"/>
    </source>
</evidence>
<dbReference type="Proteomes" id="UP000199233">
    <property type="component" value="Unassembled WGS sequence"/>
</dbReference>
<evidence type="ECO:0000256" key="4">
    <source>
        <dbReference type="HAMAP-Rule" id="MF_00689"/>
    </source>
</evidence>
<dbReference type="OrthoDB" id="9782022at2"/>
<keyword evidence="2 4" id="KW-0808">Transferase</keyword>
<keyword evidence="3 4" id="KW-0012">Acyltransferase</keyword>
<dbReference type="PANTHER" id="PTHR21367">
    <property type="entry name" value="ARGININE-TRNA-PROTEIN TRANSFERASE 1"/>
    <property type="match status" value="1"/>
</dbReference>
<dbReference type="InterPro" id="IPR030700">
    <property type="entry name" value="N-end_Aminoacyl_Trfase"/>
</dbReference>
<dbReference type="InterPro" id="IPR017138">
    <property type="entry name" value="Asp_Glu_LeuTrfase"/>
</dbReference>
<name>A0A1H9APZ9_9GAMM</name>
<evidence type="ECO:0000313" key="7">
    <source>
        <dbReference type="EMBL" id="SEP78547.1"/>
    </source>
</evidence>
<organism evidence="7 8">
    <name type="scientific">Solimonas aquatica</name>
    <dbReference type="NCBI Taxonomy" id="489703"/>
    <lineage>
        <taxon>Bacteria</taxon>
        <taxon>Pseudomonadati</taxon>
        <taxon>Pseudomonadota</taxon>
        <taxon>Gammaproteobacteria</taxon>
        <taxon>Nevskiales</taxon>
        <taxon>Nevskiaceae</taxon>
        <taxon>Solimonas</taxon>
    </lineage>
</organism>
<dbReference type="InterPro" id="IPR007472">
    <property type="entry name" value="N-end_Aminoacyl_Trfase_C"/>
</dbReference>
<keyword evidence="8" id="KW-1185">Reference proteome</keyword>
<comment type="catalytic activity">
    <reaction evidence="4">
        <text>N-terminal L-glutamyl-[protein] + L-leucyl-tRNA(Leu) = N-terminal L-leucyl-L-glutamyl-[protein] + tRNA(Leu) + H(+)</text>
        <dbReference type="Rhea" id="RHEA:50412"/>
        <dbReference type="Rhea" id="RHEA-COMP:9613"/>
        <dbReference type="Rhea" id="RHEA-COMP:9622"/>
        <dbReference type="Rhea" id="RHEA-COMP:12664"/>
        <dbReference type="Rhea" id="RHEA-COMP:12668"/>
        <dbReference type="ChEBI" id="CHEBI:15378"/>
        <dbReference type="ChEBI" id="CHEBI:64721"/>
        <dbReference type="ChEBI" id="CHEBI:78442"/>
        <dbReference type="ChEBI" id="CHEBI:78494"/>
        <dbReference type="ChEBI" id="CHEBI:133041"/>
        <dbReference type="EC" id="2.3.2.29"/>
    </reaction>
</comment>
<dbReference type="InterPro" id="IPR016181">
    <property type="entry name" value="Acyl_CoA_acyltransferase"/>
</dbReference>
<evidence type="ECO:0000313" key="8">
    <source>
        <dbReference type="Proteomes" id="UP000199233"/>
    </source>
</evidence>
<protein>
    <recommendedName>
        <fullName evidence="4">Aspartate/glutamate leucyltransferase</fullName>
        <ecNumber evidence="4">2.3.2.29</ecNumber>
    </recommendedName>
</protein>
<evidence type="ECO:0000259" key="6">
    <source>
        <dbReference type="Pfam" id="PF04377"/>
    </source>
</evidence>
<dbReference type="RefSeq" id="WP_093281438.1">
    <property type="nucleotide sequence ID" value="NZ_FOFS01000001.1"/>
</dbReference>
<dbReference type="EMBL" id="FOFS01000001">
    <property type="protein sequence ID" value="SEP78547.1"/>
    <property type="molecule type" value="Genomic_DNA"/>
</dbReference>
<dbReference type="EC" id="2.3.2.29" evidence="4"/>
<evidence type="ECO:0000256" key="2">
    <source>
        <dbReference type="ARBA" id="ARBA00022679"/>
    </source>
</evidence>
<evidence type="ECO:0000256" key="1">
    <source>
        <dbReference type="ARBA" id="ARBA00022490"/>
    </source>
</evidence>
<accession>A0A1H9APZ9</accession>
<feature type="domain" description="N-end rule aminoacyl transferase C-terminal" evidence="6">
    <location>
        <begin position="102"/>
        <end position="223"/>
    </location>
</feature>
<gene>
    <name evidence="4" type="primary">bpt</name>
    <name evidence="7" type="ORF">SAMN04488038_101481</name>
</gene>
<sequence length="236" mass="27350">MTQSLRLFLSTEHVCGYLPGLMARSAFVDPEVGLGPTHYQHLLELGFRRSGDHTYRPHCRNCTLCLPVRLPALTFQPDRSQRRCLRDNEDLTLRIETELGDEHYALYRRYLSARHADGGMDPQDRRAFHSFLECSWLDVRFWCLRQNGRLLAVAVVDHLPQALSAVYTFYDPEERARSLGTLAVLQQLHYAADTGLAHVYLGYWVENSRKMDYKRRFKPMEGLIGTRWQELALPPA</sequence>
<dbReference type="Pfam" id="PF04376">
    <property type="entry name" value="ATE_N"/>
    <property type="match status" value="1"/>
</dbReference>
<dbReference type="Gene3D" id="3.40.630.30">
    <property type="match status" value="1"/>
</dbReference>
<dbReference type="GO" id="GO:0004057">
    <property type="term" value="F:arginyl-tRNA--protein transferase activity"/>
    <property type="evidence" value="ECO:0007669"/>
    <property type="project" value="InterPro"/>
</dbReference>
<feature type="domain" description="N-end aminoacyl transferase N-terminal" evidence="5">
    <location>
        <begin position="14"/>
        <end position="83"/>
    </location>
</feature>
<dbReference type="STRING" id="489703.SAMN04488038_101481"/>
<comment type="catalytic activity">
    <reaction evidence="4">
        <text>N-terminal L-aspartyl-[protein] + L-leucyl-tRNA(Leu) = N-terminal L-leucyl-L-aspartyl-[protein] + tRNA(Leu) + H(+)</text>
        <dbReference type="Rhea" id="RHEA:50420"/>
        <dbReference type="Rhea" id="RHEA-COMP:9613"/>
        <dbReference type="Rhea" id="RHEA-COMP:9622"/>
        <dbReference type="Rhea" id="RHEA-COMP:12669"/>
        <dbReference type="Rhea" id="RHEA-COMP:12674"/>
        <dbReference type="ChEBI" id="CHEBI:15378"/>
        <dbReference type="ChEBI" id="CHEBI:64720"/>
        <dbReference type="ChEBI" id="CHEBI:78442"/>
        <dbReference type="ChEBI" id="CHEBI:78494"/>
        <dbReference type="ChEBI" id="CHEBI:133042"/>
        <dbReference type="EC" id="2.3.2.29"/>
    </reaction>
</comment>
<reference evidence="8" key="1">
    <citation type="submission" date="2016-10" db="EMBL/GenBank/DDBJ databases">
        <authorList>
            <person name="Varghese N."/>
            <person name="Submissions S."/>
        </authorList>
    </citation>
    <scope>NUCLEOTIDE SEQUENCE [LARGE SCALE GENOMIC DNA]</scope>
    <source>
        <strain evidence="8">DSM 25927</strain>
    </source>
</reference>